<dbReference type="Proteomes" id="UP000763641">
    <property type="component" value="Unassembled WGS sequence"/>
</dbReference>
<keyword evidence="3 10" id="KW-0813">Transport</keyword>
<comment type="similarity">
    <text evidence="2 10">Belongs to the MscL family.</text>
</comment>
<keyword evidence="10" id="KW-0997">Cell inner membrane</keyword>
<reference evidence="11 12" key="1">
    <citation type="submission" date="2020-12" db="EMBL/GenBank/DDBJ databases">
        <title>Sphingomonas sp.</title>
        <authorList>
            <person name="Kim M.K."/>
        </authorList>
    </citation>
    <scope>NUCLEOTIDE SEQUENCE [LARGE SCALE GENOMIC DNA]</scope>
    <source>
        <strain evidence="11 12">BT552</strain>
    </source>
</reference>
<dbReference type="SUPFAM" id="SSF81330">
    <property type="entry name" value="Gated mechanosensitive channel"/>
    <property type="match status" value="1"/>
</dbReference>
<evidence type="ECO:0000256" key="9">
    <source>
        <dbReference type="ARBA" id="ARBA00023303"/>
    </source>
</evidence>
<proteinExistence type="inferred from homology"/>
<evidence type="ECO:0000256" key="2">
    <source>
        <dbReference type="ARBA" id="ARBA00007254"/>
    </source>
</evidence>
<dbReference type="EMBL" id="JAFEMC010000004">
    <property type="protein sequence ID" value="MBM6577420.1"/>
    <property type="molecule type" value="Genomic_DNA"/>
</dbReference>
<keyword evidence="9 10" id="KW-0407">Ion channel</keyword>
<organism evidence="11 12">
    <name type="scientific">Sphingomonas longa</name>
    <dbReference type="NCBI Taxonomy" id="2778730"/>
    <lineage>
        <taxon>Bacteria</taxon>
        <taxon>Pseudomonadati</taxon>
        <taxon>Pseudomonadota</taxon>
        <taxon>Alphaproteobacteria</taxon>
        <taxon>Sphingomonadales</taxon>
        <taxon>Sphingomonadaceae</taxon>
        <taxon>Sphingomonas</taxon>
    </lineage>
</organism>
<evidence type="ECO:0000256" key="7">
    <source>
        <dbReference type="ARBA" id="ARBA00023065"/>
    </source>
</evidence>
<comment type="subunit">
    <text evidence="10">Homopentamer.</text>
</comment>
<dbReference type="HAMAP" id="MF_00115">
    <property type="entry name" value="MscL"/>
    <property type="match status" value="1"/>
</dbReference>
<comment type="subcellular location">
    <subcellularLocation>
        <location evidence="10">Cell inner membrane</location>
        <topology evidence="10">Multi-pass membrane protein</topology>
    </subcellularLocation>
    <subcellularLocation>
        <location evidence="1">Cell membrane</location>
        <topology evidence="1">Multi-pass membrane protein</topology>
    </subcellularLocation>
</comment>
<evidence type="ECO:0000256" key="4">
    <source>
        <dbReference type="ARBA" id="ARBA00022475"/>
    </source>
</evidence>
<protein>
    <recommendedName>
        <fullName evidence="10">Large-conductance mechanosensitive channel</fullName>
    </recommendedName>
</protein>
<dbReference type="PROSITE" id="PS01327">
    <property type="entry name" value="MSCL"/>
    <property type="match status" value="1"/>
</dbReference>
<dbReference type="InterPro" id="IPR037673">
    <property type="entry name" value="MSC/AndL"/>
</dbReference>
<keyword evidence="8 10" id="KW-0472">Membrane</keyword>
<keyword evidence="5 10" id="KW-0812">Transmembrane</keyword>
<keyword evidence="12" id="KW-1185">Reference proteome</keyword>
<evidence type="ECO:0000256" key="6">
    <source>
        <dbReference type="ARBA" id="ARBA00022989"/>
    </source>
</evidence>
<name>A0ABS2D924_9SPHN</name>
<sequence>MMLKEFKAFIARGNVLDLAVAVIIGAAFSKIVTSLTEDVLMPIIGKLFGGLDFSSYFLTMGPVPAALQGSSDYAALKKAGVPLLGYGEFVTQAVNFIIVAFIIFLIVRSVSKLLPKPEAPATAEPADVTLLREIRDELKARPRV</sequence>
<feature type="transmembrane region" description="Helical" evidence="10">
    <location>
        <begin position="89"/>
        <end position="107"/>
    </location>
</feature>
<evidence type="ECO:0000256" key="5">
    <source>
        <dbReference type="ARBA" id="ARBA00022692"/>
    </source>
</evidence>
<evidence type="ECO:0000256" key="10">
    <source>
        <dbReference type="HAMAP-Rule" id="MF_00115"/>
    </source>
</evidence>
<dbReference type="InterPro" id="IPR001185">
    <property type="entry name" value="MS_channel"/>
</dbReference>
<dbReference type="InterPro" id="IPR019823">
    <property type="entry name" value="Mechanosensitive_channel_CS"/>
</dbReference>
<keyword evidence="6 10" id="KW-1133">Transmembrane helix</keyword>
<dbReference type="PRINTS" id="PR01264">
    <property type="entry name" value="MECHCHANNEL"/>
</dbReference>
<evidence type="ECO:0000313" key="12">
    <source>
        <dbReference type="Proteomes" id="UP000763641"/>
    </source>
</evidence>
<dbReference type="NCBIfam" id="TIGR00220">
    <property type="entry name" value="mscL"/>
    <property type="match status" value="1"/>
</dbReference>
<evidence type="ECO:0000313" key="11">
    <source>
        <dbReference type="EMBL" id="MBM6577420.1"/>
    </source>
</evidence>
<comment type="function">
    <text evidence="10">Channel that opens in response to stretch forces in the membrane lipid bilayer. May participate in the regulation of osmotic pressure changes within the cell.</text>
</comment>
<dbReference type="PANTHER" id="PTHR30266:SF2">
    <property type="entry name" value="LARGE-CONDUCTANCE MECHANOSENSITIVE CHANNEL"/>
    <property type="match status" value="1"/>
</dbReference>
<dbReference type="NCBIfam" id="NF010557">
    <property type="entry name" value="PRK13952.1"/>
    <property type="match status" value="1"/>
</dbReference>
<dbReference type="InterPro" id="IPR036019">
    <property type="entry name" value="MscL_channel"/>
</dbReference>
<comment type="caution">
    <text evidence="11">The sequence shown here is derived from an EMBL/GenBank/DDBJ whole genome shotgun (WGS) entry which is preliminary data.</text>
</comment>
<evidence type="ECO:0000256" key="8">
    <source>
        <dbReference type="ARBA" id="ARBA00023136"/>
    </source>
</evidence>
<dbReference type="Gene3D" id="1.10.1200.120">
    <property type="entry name" value="Large-conductance mechanosensitive channel, MscL, domain 1"/>
    <property type="match status" value="1"/>
</dbReference>
<keyword evidence="7 10" id="KW-0406">Ion transport</keyword>
<feature type="transmembrane region" description="Helical" evidence="10">
    <location>
        <begin position="12"/>
        <end position="32"/>
    </location>
</feature>
<accession>A0ABS2D924</accession>
<dbReference type="Pfam" id="PF01741">
    <property type="entry name" value="MscL"/>
    <property type="match status" value="1"/>
</dbReference>
<keyword evidence="4 10" id="KW-1003">Cell membrane</keyword>
<dbReference type="PANTHER" id="PTHR30266">
    <property type="entry name" value="MECHANOSENSITIVE CHANNEL MSCL"/>
    <property type="match status" value="1"/>
</dbReference>
<evidence type="ECO:0000256" key="3">
    <source>
        <dbReference type="ARBA" id="ARBA00022448"/>
    </source>
</evidence>
<gene>
    <name evidence="10 11" type="primary">mscL</name>
    <name evidence="11" type="ORF">ILT43_13645</name>
</gene>
<evidence type="ECO:0000256" key="1">
    <source>
        <dbReference type="ARBA" id="ARBA00004651"/>
    </source>
</evidence>